<sequence length="103" mass="11430">RPTATLKIIQLHGYTSVRSAFVSSNPYHHSPDTEGHVDVRRNLAALSAHSGPIVGNTSRFMCKESIQNLRIRIGGSLSCSMLIWQTLFTRITCVTIRFNPPPP</sequence>
<dbReference type="AlphaFoldDB" id="A0A0C9RNX8"/>
<proteinExistence type="predicted"/>
<accession>A0A0C9RNX8</accession>
<feature type="non-terminal residue" evidence="1">
    <location>
        <position position="103"/>
    </location>
</feature>
<organism evidence="1">
    <name type="scientific">Fopius arisanus</name>
    <dbReference type="NCBI Taxonomy" id="64838"/>
    <lineage>
        <taxon>Eukaryota</taxon>
        <taxon>Metazoa</taxon>
        <taxon>Ecdysozoa</taxon>
        <taxon>Arthropoda</taxon>
        <taxon>Hexapoda</taxon>
        <taxon>Insecta</taxon>
        <taxon>Pterygota</taxon>
        <taxon>Neoptera</taxon>
        <taxon>Endopterygota</taxon>
        <taxon>Hymenoptera</taxon>
        <taxon>Apocrita</taxon>
        <taxon>Ichneumonoidea</taxon>
        <taxon>Braconidae</taxon>
        <taxon>Opiinae</taxon>
        <taxon>Fopius</taxon>
    </lineage>
</organism>
<protein>
    <submittedName>
        <fullName evidence="1">Msp_0516 protein</fullName>
    </submittedName>
</protein>
<feature type="non-terminal residue" evidence="1">
    <location>
        <position position="1"/>
    </location>
</feature>
<evidence type="ECO:0000313" key="1">
    <source>
        <dbReference type="EMBL" id="JAG85009.1"/>
    </source>
</evidence>
<name>A0A0C9RNX8_9HYME</name>
<reference evidence="1" key="1">
    <citation type="submission" date="2015-01" db="EMBL/GenBank/DDBJ databases">
        <title>Transcriptome Assembly of Fopius arisanus.</title>
        <authorList>
            <person name="Geib S."/>
        </authorList>
    </citation>
    <scope>NUCLEOTIDE SEQUENCE</scope>
</reference>
<gene>
    <name evidence="1" type="primary">Msp_0516</name>
    <name evidence="1" type="ORF">g.43698</name>
</gene>
<dbReference type="EMBL" id="GBYB01015242">
    <property type="protein sequence ID" value="JAG85009.1"/>
    <property type="molecule type" value="Transcribed_RNA"/>
</dbReference>